<evidence type="ECO:0000313" key="2">
    <source>
        <dbReference type="Proteomes" id="UP000299102"/>
    </source>
</evidence>
<organism evidence="1 2">
    <name type="scientific">Eumeta variegata</name>
    <name type="common">Bagworm moth</name>
    <name type="synonym">Eumeta japonica</name>
    <dbReference type="NCBI Taxonomy" id="151549"/>
    <lineage>
        <taxon>Eukaryota</taxon>
        <taxon>Metazoa</taxon>
        <taxon>Ecdysozoa</taxon>
        <taxon>Arthropoda</taxon>
        <taxon>Hexapoda</taxon>
        <taxon>Insecta</taxon>
        <taxon>Pterygota</taxon>
        <taxon>Neoptera</taxon>
        <taxon>Endopterygota</taxon>
        <taxon>Lepidoptera</taxon>
        <taxon>Glossata</taxon>
        <taxon>Ditrysia</taxon>
        <taxon>Tineoidea</taxon>
        <taxon>Psychidae</taxon>
        <taxon>Oiketicinae</taxon>
        <taxon>Eumeta</taxon>
    </lineage>
</organism>
<comment type="caution">
    <text evidence="1">The sequence shown here is derived from an EMBL/GenBank/DDBJ whole genome shotgun (WGS) entry which is preliminary data.</text>
</comment>
<keyword evidence="2" id="KW-1185">Reference proteome</keyword>
<dbReference type="AlphaFoldDB" id="A0A4C1U4M8"/>
<protein>
    <submittedName>
        <fullName evidence="1">Uncharacterized protein</fullName>
    </submittedName>
</protein>
<proteinExistence type="predicted"/>
<dbReference type="EMBL" id="BGZK01000126">
    <property type="protein sequence ID" value="GBP21200.1"/>
    <property type="molecule type" value="Genomic_DNA"/>
</dbReference>
<dbReference type="Proteomes" id="UP000299102">
    <property type="component" value="Unassembled WGS sequence"/>
</dbReference>
<name>A0A4C1U4M8_EUMVA</name>
<evidence type="ECO:0000313" key="1">
    <source>
        <dbReference type="EMBL" id="GBP21200.1"/>
    </source>
</evidence>
<gene>
    <name evidence="1" type="ORF">EVAR_84323_1</name>
</gene>
<sequence length="87" mass="9797">MEVLGDRLTYRRSIVASKARTRLGAANDRLQQFDDYERSRWLNEAPPTSNPVTDGSKAILLAAAPPPVRRCTTISDPYVTRARLIRI</sequence>
<reference evidence="1 2" key="1">
    <citation type="journal article" date="2019" name="Commun. Biol.">
        <title>The bagworm genome reveals a unique fibroin gene that provides high tensile strength.</title>
        <authorList>
            <person name="Kono N."/>
            <person name="Nakamura H."/>
            <person name="Ohtoshi R."/>
            <person name="Tomita M."/>
            <person name="Numata K."/>
            <person name="Arakawa K."/>
        </authorList>
    </citation>
    <scope>NUCLEOTIDE SEQUENCE [LARGE SCALE GENOMIC DNA]</scope>
</reference>
<accession>A0A4C1U4M8</accession>